<reference evidence="1" key="1">
    <citation type="submission" date="2022-07" db="EMBL/GenBank/DDBJ databases">
        <title>Phylogenomic reconstructions and comparative analyses of Kickxellomycotina fungi.</title>
        <authorList>
            <person name="Reynolds N.K."/>
            <person name="Stajich J.E."/>
            <person name="Barry K."/>
            <person name="Grigoriev I.V."/>
            <person name="Crous P."/>
            <person name="Smith M.E."/>
        </authorList>
    </citation>
    <scope>NUCLEOTIDE SEQUENCE</scope>
    <source>
        <strain evidence="1">NRRL 5244</strain>
    </source>
</reference>
<name>A0ACC1J1X8_9FUNG</name>
<dbReference type="Proteomes" id="UP001150603">
    <property type="component" value="Unassembled WGS sequence"/>
</dbReference>
<keyword evidence="2" id="KW-1185">Reference proteome</keyword>
<gene>
    <name evidence="1" type="ORF">FBU59_005745</name>
</gene>
<dbReference type="EMBL" id="JANBPW010004710">
    <property type="protein sequence ID" value="KAJ1934294.1"/>
    <property type="molecule type" value="Genomic_DNA"/>
</dbReference>
<accession>A0ACC1J1X8</accession>
<feature type="non-terminal residue" evidence="1">
    <location>
        <position position="182"/>
    </location>
</feature>
<proteinExistence type="predicted"/>
<organism evidence="1 2">
    <name type="scientific">Linderina macrospora</name>
    <dbReference type="NCBI Taxonomy" id="4868"/>
    <lineage>
        <taxon>Eukaryota</taxon>
        <taxon>Fungi</taxon>
        <taxon>Fungi incertae sedis</taxon>
        <taxon>Zoopagomycota</taxon>
        <taxon>Kickxellomycotina</taxon>
        <taxon>Kickxellomycetes</taxon>
        <taxon>Kickxellales</taxon>
        <taxon>Kickxellaceae</taxon>
        <taxon>Linderina</taxon>
    </lineage>
</organism>
<comment type="caution">
    <text evidence="1">The sequence shown here is derived from an EMBL/GenBank/DDBJ whole genome shotgun (WGS) entry which is preliminary data.</text>
</comment>
<protein>
    <submittedName>
        <fullName evidence="1">Uncharacterized protein</fullName>
    </submittedName>
</protein>
<sequence>MFRRARADDVTAKEGEKHLVSNSAKLAEEQLNKKLDSEIDQLMNSFGEILAISKIQNSEGTAVARQRLGASTSMDDDDDHPGWRGQTDSQSKDKYSVAQEAYSAQTRVATMVRTIEGLLGMVTDIKRAYLVNDATALTEMATQRCSKLDERTQITEQQVEELNSALDLAVRDLEKVYYNSKY</sequence>
<evidence type="ECO:0000313" key="2">
    <source>
        <dbReference type="Proteomes" id="UP001150603"/>
    </source>
</evidence>
<evidence type="ECO:0000313" key="1">
    <source>
        <dbReference type="EMBL" id="KAJ1934294.1"/>
    </source>
</evidence>